<accession>A0A8K0F4F4</accession>
<proteinExistence type="predicted"/>
<protein>
    <submittedName>
        <fullName evidence="1">Putative mitochondrial protein</fullName>
    </submittedName>
</protein>
<keyword evidence="2" id="KW-1185">Reference proteome</keyword>
<dbReference type="Proteomes" id="UP000799049">
    <property type="component" value="Unassembled WGS sequence"/>
</dbReference>
<dbReference type="AlphaFoldDB" id="A0A8K0F4F4"/>
<comment type="caution">
    <text evidence="1">The sequence shown here is derived from an EMBL/GenBank/DDBJ whole genome shotgun (WGS) entry which is preliminary data.</text>
</comment>
<evidence type="ECO:0000313" key="2">
    <source>
        <dbReference type="Proteomes" id="UP000799049"/>
    </source>
</evidence>
<dbReference type="EMBL" id="VRVR01000034">
    <property type="protein sequence ID" value="KAF0852482.1"/>
    <property type="molecule type" value="Genomic_DNA"/>
</dbReference>
<evidence type="ECO:0000313" key="1">
    <source>
        <dbReference type="EMBL" id="KAF0852482.1"/>
    </source>
</evidence>
<name>A0A8K0F4F4_ANDGO</name>
<reference evidence="1" key="1">
    <citation type="submission" date="2019-09" db="EMBL/GenBank/DDBJ databases">
        <title>The Mitochondrial Proteome of the Jakobid, Andalucia godoyi, a Protist With the Most Gene-Rich and Bacteria-Like Mitochondrial Genome.</title>
        <authorList>
            <person name="Gray M.W."/>
            <person name="Burger G."/>
            <person name="Derelle R."/>
            <person name="Klimes V."/>
            <person name="Leger M."/>
            <person name="Sarrasin M."/>
            <person name="Vlcek C."/>
            <person name="Roger A.J."/>
            <person name="Elias M."/>
            <person name="Lang B.F."/>
        </authorList>
    </citation>
    <scope>NUCLEOTIDE SEQUENCE</scope>
    <source>
        <strain evidence="1">And28</strain>
    </source>
</reference>
<gene>
    <name evidence="1" type="ORF">ANDGO_06931</name>
</gene>
<organism evidence="1 2">
    <name type="scientific">Andalucia godoyi</name>
    <name type="common">Flagellate</name>
    <dbReference type="NCBI Taxonomy" id="505711"/>
    <lineage>
        <taxon>Eukaryota</taxon>
        <taxon>Discoba</taxon>
        <taxon>Jakobida</taxon>
        <taxon>Andalucina</taxon>
        <taxon>Andaluciidae</taxon>
        <taxon>Andalucia</taxon>
    </lineage>
</organism>
<sequence>MKRCHFPRSKNDGLSNFLSPARPAVRDAGVVLYDIASDHMAQGDYGSAMLIAPRLCRLFPYGRKTWLFLAKPLGHFGLFQAARRAHVLSLQIRPNEMILLEAFVQFFDVIAGSQIGDFAQHAHYVRTWFQYRVDKQQQDQSLRTNGHANSPGYEKSDQMDIPHLERLAAESFRAKHWLQTFKAAIMILKLQGPSVEYWSLCVDCLQKMDQVEWAFYAERQMYNVFEFGVPPVVAKHFLDKYGASLRLSSQGFTDGNQLPPLELVRQDLAAADADEWDSSFAPHADNMHE</sequence>